<protein>
    <recommendedName>
        <fullName evidence="4">Bacterial surface antigen (D15) domain-containing protein</fullName>
    </recommendedName>
</protein>
<reference evidence="2 3" key="1">
    <citation type="submission" date="2020-08" db="EMBL/GenBank/DDBJ databases">
        <title>Genomic Encyclopedia of Type Strains, Phase IV (KMG-V): Genome sequencing to study the core and pangenomes of soil and plant-associated prokaryotes.</title>
        <authorList>
            <person name="Whitman W."/>
        </authorList>
    </citation>
    <scope>NUCLEOTIDE SEQUENCE [LARGE SCALE GENOMIC DNA]</scope>
    <source>
        <strain evidence="2 3">M8US30</strain>
    </source>
</reference>
<dbReference type="EMBL" id="JACHDZ010000013">
    <property type="protein sequence ID" value="MBB5346290.1"/>
    <property type="molecule type" value="Genomic_DNA"/>
</dbReference>
<name>A0A7W8JBK2_9BACT</name>
<evidence type="ECO:0000313" key="3">
    <source>
        <dbReference type="Proteomes" id="UP000569092"/>
    </source>
</evidence>
<dbReference type="Proteomes" id="UP000569092">
    <property type="component" value="Unassembled WGS sequence"/>
</dbReference>
<feature type="chain" id="PRO_5030584315" description="Bacterial surface antigen (D15) domain-containing protein" evidence="1">
    <location>
        <begin position="23"/>
        <end position="482"/>
    </location>
</feature>
<proteinExistence type="predicted"/>
<evidence type="ECO:0000313" key="2">
    <source>
        <dbReference type="EMBL" id="MBB5346290.1"/>
    </source>
</evidence>
<accession>A0A7W8JBK2</accession>
<dbReference type="Gene3D" id="2.40.160.50">
    <property type="entry name" value="membrane protein fhac: a member of the omp85/tpsb transporter family"/>
    <property type="match status" value="1"/>
</dbReference>
<gene>
    <name evidence="2" type="ORF">HDF10_004300</name>
</gene>
<keyword evidence="1" id="KW-0732">Signal</keyword>
<comment type="caution">
    <text evidence="2">The sequence shown here is derived from an EMBL/GenBank/DDBJ whole genome shotgun (WGS) entry which is preliminary data.</text>
</comment>
<sequence>MTTRFKLVVLVAFFASAASVHAQSKSMCKTFFDSTAKLHTRVECAEALFSDPKFHFTFSGLPPGNGFALGGMFEDEVDNISSSGKLSSKQAKLSIVGSVNQSWVASGIFDFTPPVYTPDRNKNSEVCQRLGVLCTKTQFSLHAQGVHRSLQTLSFYGLGPLSPALKHTFHQNDTFGDIAANLPLTDHFALSSGIEFLQPDLPPTNDPLSVSNSFTNLTAPGLQSQPFFTHTNIAIVTTASALTNPRTNDDPLNHTGPLMKRNIRFTFYNQAAYHWYSGVNNSSSSFQRFVFSGDESIAFGSNVRRYVTVADIGHSLGSRLLYRILQNACGNGHEKLTAPGDYVLKVTQQCNYGKFDFRSNLAVSNTGTGSIIPFYLQPTVGGSDINSQISLRGFPNYRFRDRNAVFAQVEYTVPIADPVGLLLFYDAGRVGSTLSDLTFSHLRQDAGFGATFSLQGNVVAQTYVAWGAGHGPTLNYNFRKLF</sequence>
<feature type="signal peptide" evidence="1">
    <location>
        <begin position="1"/>
        <end position="22"/>
    </location>
</feature>
<dbReference type="AlphaFoldDB" id="A0A7W8JBK2"/>
<evidence type="ECO:0008006" key="4">
    <source>
        <dbReference type="Google" id="ProtNLM"/>
    </source>
</evidence>
<organism evidence="2 3">
    <name type="scientific">Tunturiibacter lichenicola</name>
    <dbReference type="NCBI Taxonomy" id="2051959"/>
    <lineage>
        <taxon>Bacteria</taxon>
        <taxon>Pseudomonadati</taxon>
        <taxon>Acidobacteriota</taxon>
        <taxon>Terriglobia</taxon>
        <taxon>Terriglobales</taxon>
        <taxon>Acidobacteriaceae</taxon>
        <taxon>Tunturiibacter</taxon>
    </lineage>
</organism>
<evidence type="ECO:0000256" key="1">
    <source>
        <dbReference type="SAM" id="SignalP"/>
    </source>
</evidence>